<proteinExistence type="predicted"/>
<feature type="transmembrane region" description="Helical" evidence="5">
    <location>
        <begin position="27"/>
        <end position="49"/>
    </location>
</feature>
<dbReference type="RefSeq" id="WP_035929806.1">
    <property type="nucleotide sequence ID" value="NZ_JSUH01000017.1"/>
</dbReference>
<evidence type="ECO:0000313" key="8">
    <source>
        <dbReference type="Proteomes" id="UP000030466"/>
    </source>
</evidence>
<dbReference type="PANTHER" id="PTHR43471:SF1">
    <property type="entry name" value="ABC TRANSPORTER PERMEASE PROTEIN NOSY-RELATED"/>
    <property type="match status" value="1"/>
</dbReference>
<evidence type="ECO:0000256" key="1">
    <source>
        <dbReference type="ARBA" id="ARBA00004141"/>
    </source>
</evidence>
<keyword evidence="3 5" id="KW-1133">Transmembrane helix</keyword>
<feature type="transmembrane region" description="Helical" evidence="5">
    <location>
        <begin position="347"/>
        <end position="365"/>
    </location>
</feature>
<dbReference type="Pfam" id="PF12698">
    <property type="entry name" value="ABC2_membrane_3"/>
    <property type="match status" value="1"/>
</dbReference>
<dbReference type="PANTHER" id="PTHR43471">
    <property type="entry name" value="ABC TRANSPORTER PERMEASE"/>
    <property type="match status" value="1"/>
</dbReference>
<evidence type="ECO:0000256" key="5">
    <source>
        <dbReference type="SAM" id="Phobius"/>
    </source>
</evidence>
<dbReference type="InterPro" id="IPR013525">
    <property type="entry name" value="ABC2_TM"/>
</dbReference>
<name>A0A0A6VMT7_KOCRO</name>
<accession>A0A0A6VMT7</accession>
<dbReference type="Proteomes" id="UP000030466">
    <property type="component" value="Unassembled WGS sequence"/>
</dbReference>
<dbReference type="GO" id="GO:0140359">
    <property type="term" value="F:ABC-type transporter activity"/>
    <property type="evidence" value="ECO:0007669"/>
    <property type="project" value="InterPro"/>
</dbReference>
<feature type="domain" description="ABC-2 type transporter transmembrane" evidence="6">
    <location>
        <begin position="26"/>
        <end position="365"/>
    </location>
</feature>
<dbReference type="OrthoDB" id="3268959at2"/>
<feature type="transmembrane region" description="Helical" evidence="5">
    <location>
        <begin position="306"/>
        <end position="327"/>
    </location>
</feature>
<dbReference type="AlphaFoldDB" id="A0A0A6VMT7"/>
<organism evidence="7 8">
    <name type="scientific">Kocuria rosea subsp. polaris</name>
    <dbReference type="NCBI Taxonomy" id="136273"/>
    <lineage>
        <taxon>Bacteria</taxon>
        <taxon>Bacillati</taxon>
        <taxon>Actinomycetota</taxon>
        <taxon>Actinomycetes</taxon>
        <taxon>Micrococcales</taxon>
        <taxon>Micrococcaceae</taxon>
        <taxon>Kocuria</taxon>
    </lineage>
</organism>
<keyword evidence="8" id="KW-1185">Reference proteome</keyword>
<keyword evidence="2 5" id="KW-0812">Transmembrane</keyword>
<keyword evidence="4 5" id="KW-0472">Membrane</keyword>
<feature type="transmembrane region" description="Helical" evidence="5">
    <location>
        <begin position="227"/>
        <end position="248"/>
    </location>
</feature>
<dbReference type="GO" id="GO:0016020">
    <property type="term" value="C:membrane"/>
    <property type="evidence" value="ECO:0007669"/>
    <property type="project" value="UniProtKB-SubCell"/>
</dbReference>
<reference evidence="7 8" key="1">
    <citation type="journal article" date="2003" name="Int. J. Syst. Evol. Microbiol.">
        <title>Kocuria polaris sp. nov., an orange-pigmented psychrophilic bacterium isolated from an Antarctic cyanobacterial mat sample.</title>
        <authorList>
            <person name="Reddy G.S."/>
            <person name="Prakash J.S."/>
            <person name="Prabahar V."/>
            <person name="Matsumoto G.I."/>
            <person name="Stackebrandt E."/>
            <person name="Shivaji S."/>
        </authorList>
    </citation>
    <scope>NUCLEOTIDE SEQUENCE [LARGE SCALE GENOMIC DNA]</scope>
    <source>
        <strain evidence="7 8">CMS 76or</strain>
    </source>
</reference>
<evidence type="ECO:0000256" key="4">
    <source>
        <dbReference type="ARBA" id="ARBA00023136"/>
    </source>
</evidence>
<gene>
    <name evidence="7" type="ORF">GY22_15545</name>
</gene>
<evidence type="ECO:0000256" key="3">
    <source>
        <dbReference type="ARBA" id="ARBA00022989"/>
    </source>
</evidence>
<protein>
    <submittedName>
        <fullName evidence="7">Multidrug ABC transporter permease</fullName>
    </submittedName>
</protein>
<comment type="caution">
    <text evidence="7">The sequence shown here is derived from an EMBL/GenBank/DDBJ whole genome shotgun (WGS) entry which is preliminary data.</text>
</comment>
<feature type="transmembrane region" description="Helical" evidence="5">
    <location>
        <begin position="176"/>
        <end position="198"/>
    </location>
</feature>
<comment type="subcellular location">
    <subcellularLocation>
        <location evidence="1">Membrane</location>
        <topology evidence="1">Multi-pass membrane protein</topology>
    </subcellularLocation>
</comment>
<dbReference type="EMBL" id="JSUH01000017">
    <property type="protein sequence ID" value="KHD96415.1"/>
    <property type="molecule type" value="Genomic_DNA"/>
</dbReference>
<evidence type="ECO:0000259" key="6">
    <source>
        <dbReference type="Pfam" id="PF12698"/>
    </source>
</evidence>
<evidence type="ECO:0000256" key="2">
    <source>
        <dbReference type="ARBA" id="ARBA00022692"/>
    </source>
</evidence>
<evidence type="ECO:0000313" key="7">
    <source>
        <dbReference type="EMBL" id="KHD96415.1"/>
    </source>
</evidence>
<sequence>MSARPPAARPWWIVTSREISVKLRDRSFLLSTVVTVLLVAASIAASALFGGRAADHVLATAAPDAAPVAARAAQELAERGEDTLTVHSAHSPDAAREAVADGTADAALLRDLDGWTVVGQDDVDPALARVLEDAVAAETLAAGARAAGTTAEELTAGAEVRTELLSGGQDRGPARLVVGFVFAFLFYLAAILFGMAIANSVLEEKQNRVVEILATAVPVRQLLYGKVLGNSLLAFGQIGLYAAVGLVGVNVTGAAADVGWILAASGWFVAFFVAGFAAQASVWAVLGSLASRSEDLQTSTGPIMTVLIGALFVGLYAEGAWLTAASFVPVVSSVAMPIRMLDGGVAWWQPVLSLALALAAAWVLLRLGERIYQRAVFQGGRSLTWREAARLEQ</sequence>
<feature type="transmembrane region" description="Helical" evidence="5">
    <location>
        <begin position="260"/>
        <end position="286"/>
    </location>
</feature>